<evidence type="ECO:0000313" key="1">
    <source>
        <dbReference type="EMBL" id="MBC2845827.1"/>
    </source>
</evidence>
<gene>
    <name evidence="1" type="ORF">H7F21_12040</name>
</gene>
<keyword evidence="2" id="KW-1185">Reference proteome</keyword>
<dbReference type="AlphaFoldDB" id="A0A842IX02"/>
<sequence length="202" mass="23507">MKSIKLKRNHVVFFLGLFLSTLSYAQKTYLKITKSDKANDYEMYPPGTKFELKNKHGYILFKNSDEPGIIEIEEDYTLYVYPSWKDDADVFKLTEGKVEKILTSNYSKTELKNHSVKSNGVSAIYTVSDSRQREGKKNLEFKLNNGITFKYEDGKYRAYLNEEENYLNIESKYLIESELGTLKLSFNASTGVVWWVFESVED</sequence>
<proteinExistence type="predicted"/>
<comment type="caution">
    <text evidence="1">The sequence shown here is derived from an EMBL/GenBank/DDBJ whole genome shotgun (WGS) entry which is preliminary data.</text>
</comment>
<dbReference type="RefSeq" id="WP_185789538.1">
    <property type="nucleotide sequence ID" value="NZ_JACLCP010000003.1"/>
</dbReference>
<protein>
    <submittedName>
        <fullName evidence="1">Uncharacterized protein</fullName>
    </submittedName>
</protein>
<accession>A0A842IX02</accession>
<name>A0A842IX02_9FLAO</name>
<evidence type="ECO:0000313" key="2">
    <source>
        <dbReference type="Proteomes" id="UP000533900"/>
    </source>
</evidence>
<dbReference type="Proteomes" id="UP000533900">
    <property type="component" value="Unassembled WGS sequence"/>
</dbReference>
<reference evidence="1" key="1">
    <citation type="submission" date="2020-08" db="EMBL/GenBank/DDBJ databases">
        <title>Winogradskyella ouciana sp. nov., isolated from the hadal seawater of the Mariana Trench.</title>
        <authorList>
            <person name="He X."/>
        </authorList>
    </citation>
    <scope>NUCLEOTIDE SEQUENCE [LARGE SCALE GENOMIC DNA]</scope>
    <source>
        <strain evidence="1">KCTC 52348</strain>
    </source>
</reference>
<organism evidence="1 2">
    <name type="scientific">Winogradskyella flava</name>
    <dbReference type="NCBI Taxonomy" id="1884876"/>
    <lineage>
        <taxon>Bacteria</taxon>
        <taxon>Pseudomonadati</taxon>
        <taxon>Bacteroidota</taxon>
        <taxon>Flavobacteriia</taxon>
        <taxon>Flavobacteriales</taxon>
        <taxon>Flavobacteriaceae</taxon>
        <taxon>Winogradskyella</taxon>
    </lineage>
</organism>
<dbReference type="EMBL" id="JACLCP010000003">
    <property type="protein sequence ID" value="MBC2845827.1"/>
    <property type="molecule type" value="Genomic_DNA"/>
</dbReference>